<dbReference type="InterPro" id="IPR050951">
    <property type="entry name" value="Retrovirus_Pol_polyprotein"/>
</dbReference>
<dbReference type="InterPro" id="IPR041588">
    <property type="entry name" value="Integrase_H2C2"/>
</dbReference>
<sequence>MVTKKTLERIKFSFFWEGLRADVKKFCELCKECHLTRSVRFKDRSPITPGARPELPFQVVNMDLIGTIDPPSLKGHKYILCLADQHTRWGEADPLTSLSAKVIREALLNLFSRTEIYLLLKREGFVEKNSAASWVTVLDLWK</sequence>
<dbReference type="EMBL" id="BMAU01021387">
    <property type="protein sequence ID" value="GFY28889.1"/>
    <property type="molecule type" value="Genomic_DNA"/>
</dbReference>
<dbReference type="Gene3D" id="3.30.420.10">
    <property type="entry name" value="Ribonuclease H-like superfamily/Ribonuclease H"/>
    <property type="match status" value="1"/>
</dbReference>
<dbReference type="Pfam" id="PF17921">
    <property type="entry name" value="Integrase_H2C2"/>
    <property type="match status" value="1"/>
</dbReference>
<comment type="caution">
    <text evidence="3">The sequence shown here is derived from an EMBL/GenBank/DDBJ whole genome shotgun (WGS) entry which is preliminary data.</text>
</comment>
<evidence type="ECO:0000313" key="3">
    <source>
        <dbReference type="EMBL" id="GFY28889.1"/>
    </source>
</evidence>
<protein>
    <recommendedName>
        <fullName evidence="1">RNA-directed DNA polymerase</fullName>
        <ecNumber evidence="1">2.7.7.49</ecNumber>
    </recommendedName>
</protein>
<evidence type="ECO:0000256" key="1">
    <source>
        <dbReference type="ARBA" id="ARBA00012493"/>
    </source>
</evidence>
<evidence type="ECO:0000259" key="2">
    <source>
        <dbReference type="Pfam" id="PF17921"/>
    </source>
</evidence>
<evidence type="ECO:0000313" key="4">
    <source>
        <dbReference type="Proteomes" id="UP000887159"/>
    </source>
</evidence>
<dbReference type="Gene3D" id="1.10.340.70">
    <property type="match status" value="1"/>
</dbReference>
<dbReference type="PANTHER" id="PTHR37984:SF15">
    <property type="entry name" value="INTEGRASE CATALYTIC DOMAIN-CONTAINING PROTEIN"/>
    <property type="match status" value="1"/>
</dbReference>
<proteinExistence type="predicted"/>
<gene>
    <name evidence="3" type="primary">X975_00807</name>
    <name evidence="3" type="ORF">TNCV_4720201</name>
</gene>
<dbReference type="GO" id="GO:0003676">
    <property type="term" value="F:nucleic acid binding"/>
    <property type="evidence" value="ECO:0007669"/>
    <property type="project" value="InterPro"/>
</dbReference>
<reference evidence="3" key="1">
    <citation type="submission" date="2020-08" db="EMBL/GenBank/DDBJ databases">
        <title>Multicomponent nature underlies the extraordinary mechanical properties of spider dragline silk.</title>
        <authorList>
            <person name="Kono N."/>
            <person name="Nakamura H."/>
            <person name="Mori M."/>
            <person name="Yoshida Y."/>
            <person name="Ohtoshi R."/>
            <person name="Malay A.D."/>
            <person name="Moran D.A.P."/>
            <person name="Tomita M."/>
            <person name="Numata K."/>
            <person name="Arakawa K."/>
        </authorList>
    </citation>
    <scope>NUCLEOTIDE SEQUENCE</scope>
</reference>
<dbReference type="AlphaFoldDB" id="A0A8X6W6L2"/>
<feature type="domain" description="Integrase zinc-binding" evidence="2">
    <location>
        <begin position="3"/>
        <end position="37"/>
    </location>
</feature>
<dbReference type="PANTHER" id="PTHR37984">
    <property type="entry name" value="PROTEIN CBG26694"/>
    <property type="match status" value="1"/>
</dbReference>
<dbReference type="InterPro" id="IPR012337">
    <property type="entry name" value="RNaseH-like_sf"/>
</dbReference>
<dbReference type="InterPro" id="IPR036397">
    <property type="entry name" value="RNaseH_sf"/>
</dbReference>
<name>A0A8X6W6L2_TRICX</name>
<dbReference type="GO" id="GO:0003964">
    <property type="term" value="F:RNA-directed DNA polymerase activity"/>
    <property type="evidence" value="ECO:0007669"/>
    <property type="project" value="UniProtKB-EC"/>
</dbReference>
<keyword evidence="4" id="KW-1185">Reference proteome</keyword>
<organism evidence="3 4">
    <name type="scientific">Trichonephila clavipes</name>
    <name type="common">Golden silk orbweaver</name>
    <name type="synonym">Nephila clavipes</name>
    <dbReference type="NCBI Taxonomy" id="2585209"/>
    <lineage>
        <taxon>Eukaryota</taxon>
        <taxon>Metazoa</taxon>
        <taxon>Ecdysozoa</taxon>
        <taxon>Arthropoda</taxon>
        <taxon>Chelicerata</taxon>
        <taxon>Arachnida</taxon>
        <taxon>Araneae</taxon>
        <taxon>Araneomorphae</taxon>
        <taxon>Entelegynae</taxon>
        <taxon>Araneoidea</taxon>
        <taxon>Nephilidae</taxon>
        <taxon>Trichonephila</taxon>
    </lineage>
</organism>
<accession>A0A8X6W6L2</accession>
<dbReference type="Proteomes" id="UP000887159">
    <property type="component" value="Unassembled WGS sequence"/>
</dbReference>
<dbReference type="SUPFAM" id="SSF53098">
    <property type="entry name" value="Ribonuclease H-like"/>
    <property type="match status" value="1"/>
</dbReference>
<dbReference type="EC" id="2.7.7.49" evidence="1"/>